<dbReference type="PANTHER" id="PTHR30126">
    <property type="entry name" value="HTH-TYPE TRANSCRIPTIONAL REGULATOR"/>
    <property type="match status" value="1"/>
</dbReference>
<protein>
    <submittedName>
        <fullName evidence="6">LysR family transcriptional regulator</fullName>
    </submittedName>
</protein>
<dbReference type="Pfam" id="PF00126">
    <property type="entry name" value="HTH_1"/>
    <property type="match status" value="1"/>
</dbReference>
<evidence type="ECO:0000259" key="5">
    <source>
        <dbReference type="PROSITE" id="PS50931"/>
    </source>
</evidence>
<feature type="domain" description="HTH lysR-type" evidence="5">
    <location>
        <begin position="1"/>
        <end position="58"/>
    </location>
</feature>
<dbReference type="SUPFAM" id="SSF53850">
    <property type="entry name" value="Periplasmic binding protein-like II"/>
    <property type="match status" value="1"/>
</dbReference>
<dbReference type="InterPro" id="IPR000847">
    <property type="entry name" value="LysR_HTH_N"/>
</dbReference>
<keyword evidence="4" id="KW-0804">Transcription</keyword>
<name>A0A4V1LP86_9BACT</name>
<dbReference type="Proteomes" id="UP000290657">
    <property type="component" value="Unassembled WGS sequence"/>
</dbReference>
<evidence type="ECO:0000313" key="6">
    <source>
        <dbReference type="EMBL" id="RXJ60328.1"/>
    </source>
</evidence>
<evidence type="ECO:0000313" key="7">
    <source>
        <dbReference type="Proteomes" id="UP000290657"/>
    </source>
</evidence>
<dbReference type="Gene3D" id="3.40.190.290">
    <property type="match status" value="1"/>
</dbReference>
<keyword evidence="7" id="KW-1185">Reference proteome</keyword>
<proteinExistence type="inferred from homology"/>
<evidence type="ECO:0000256" key="1">
    <source>
        <dbReference type="ARBA" id="ARBA00009437"/>
    </source>
</evidence>
<dbReference type="GO" id="GO:0000976">
    <property type="term" value="F:transcription cis-regulatory region binding"/>
    <property type="evidence" value="ECO:0007669"/>
    <property type="project" value="TreeGrafter"/>
</dbReference>
<dbReference type="RefSeq" id="WP_128995677.1">
    <property type="nucleotide sequence ID" value="NZ_PDKN01000002.1"/>
</dbReference>
<dbReference type="Pfam" id="PF03466">
    <property type="entry name" value="LysR_substrate"/>
    <property type="match status" value="1"/>
</dbReference>
<dbReference type="InterPro" id="IPR036390">
    <property type="entry name" value="WH_DNA-bd_sf"/>
</dbReference>
<dbReference type="Gene3D" id="1.10.10.10">
    <property type="entry name" value="Winged helix-like DNA-binding domain superfamily/Winged helix DNA-binding domain"/>
    <property type="match status" value="1"/>
</dbReference>
<reference evidence="6 7" key="1">
    <citation type="submission" date="2017-10" db="EMBL/GenBank/DDBJ databases">
        <title>Genomics of the genus Arcobacter.</title>
        <authorList>
            <person name="Perez-Cataluna A."/>
            <person name="Figueras M.J."/>
        </authorList>
    </citation>
    <scope>NUCLEOTIDE SEQUENCE [LARGE SCALE GENOMIC DNA]</scope>
    <source>
        <strain evidence="6 7">CECT 8987</strain>
    </source>
</reference>
<dbReference type="InterPro" id="IPR005119">
    <property type="entry name" value="LysR_subst-bd"/>
</dbReference>
<sequence>MTLKELHFFYELTQTPQVTQVAKELNISQSALSLAIKSLEQKLGESLFDRVGKKLVLNERGRFFKEQTYAHYVALKDAQTLFQTNQLAGRLNIAASKTISNYLMPDIYFNFLATHKEVSFDINSINSTRIIEQIVNSKLDIGLIETNLSHSNIIKEHLCDDELIVVTSDKNSPRKLFIDTIEKKWILREVGSGTREIFIDCLGDMAKELDIFMELHSFQEIKSILLKNPNTISAISRVAVEKELKDQTLFEIKLINIEFKRAFSLIYHKDKSKSLLFNTFIEFLKKSLQT</sequence>
<dbReference type="PRINTS" id="PR00039">
    <property type="entry name" value="HTHLYSR"/>
</dbReference>
<comment type="caution">
    <text evidence="6">The sequence shown here is derived from an EMBL/GenBank/DDBJ whole genome shotgun (WGS) entry which is preliminary data.</text>
</comment>
<evidence type="ECO:0000256" key="2">
    <source>
        <dbReference type="ARBA" id="ARBA00023015"/>
    </source>
</evidence>
<comment type="similarity">
    <text evidence="1">Belongs to the LysR transcriptional regulatory family.</text>
</comment>
<keyword evidence="2" id="KW-0805">Transcription regulation</keyword>
<dbReference type="OrthoDB" id="5317428at2"/>
<gene>
    <name evidence="6" type="ORF">CRV04_04825</name>
</gene>
<dbReference type="AlphaFoldDB" id="A0A4V1LP86"/>
<dbReference type="GO" id="GO:0003700">
    <property type="term" value="F:DNA-binding transcription factor activity"/>
    <property type="evidence" value="ECO:0007669"/>
    <property type="project" value="InterPro"/>
</dbReference>
<organism evidence="6 7">
    <name type="scientific">Candidatus Marinarcus aquaticus</name>
    <dbReference type="NCBI Taxonomy" id="2044504"/>
    <lineage>
        <taxon>Bacteria</taxon>
        <taxon>Pseudomonadati</taxon>
        <taxon>Campylobacterota</taxon>
        <taxon>Epsilonproteobacteria</taxon>
        <taxon>Campylobacterales</taxon>
        <taxon>Arcobacteraceae</taxon>
        <taxon>Candidatus Marinarcus</taxon>
    </lineage>
</organism>
<accession>A0A4V1LP86</accession>
<keyword evidence="3" id="KW-0238">DNA-binding</keyword>
<dbReference type="PROSITE" id="PS50931">
    <property type="entry name" value="HTH_LYSR"/>
    <property type="match status" value="1"/>
</dbReference>
<dbReference type="SUPFAM" id="SSF46785">
    <property type="entry name" value="Winged helix' DNA-binding domain"/>
    <property type="match status" value="1"/>
</dbReference>
<dbReference type="EMBL" id="PDKN01000002">
    <property type="protein sequence ID" value="RXJ60328.1"/>
    <property type="molecule type" value="Genomic_DNA"/>
</dbReference>
<dbReference type="InterPro" id="IPR036388">
    <property type="entry name" value="WH-like_DNA-bd_sf"/>
</dbReference>
<evidence type="ECO:0000256" key="3">
    <source>
        <dbReference type="ARBA" id="ARBA00023125"/>
    </source>
</evidence>
<dbReference type="PANTHER" id="PTHR30126:SF94">
    <property type="entry name" value="LYSR FAMILY TRANSCRIPTIONAL REGULATOR"/>
    <property type="match status" value="1"/>
</dbReference>
<evidence type="ECO:0000256" key="4">
    <source>
        <dbReference type="ARBA" id="ARBA00023163"/>
    </source>
</evidence>